<reference evidence="7 8" key="1">
    <citation type="submission" date="2020-07" db="EMBL/GenBank/DDBJ databases">
        <title>Description of Kordia aestuariivivens sp. nov., isolated from a tidal flat.</title>
        <authorList>
            <person name="Park S."/>
            <person name="Yoon J.-H."/>
        </authorList>
    </citation>
    <scope>NUCLEOTIDE SEQUENCE [LARGE SCALE GENOMIC DNA]</scope>
    <source>
        <strain evidence="7 8">YSTF-M3</strain>
    </source>
</reference>
<sequence length="206" mass="23959">MNVRLTEEQKITILNAHDVYSIMQQILLRQNKIRRAQEHFWIVGLKADNTILFIELVAIGAQNRVNVSPPDVFRMAIYKLAVRIILVHNHPSGNLKISQADKNITDRLLKVGQIINIDVIDHLIITESGFTSFRDKDIMEELRKSGFYELVEQESEEMKAFKLQIEKDKAKKEERFDIARRMKNVGYDIDTIKKLTGLNKREIDKA</sequence>
<comment type="caution">
    <text evidence="7">The sequence shown here is derived from an EMBL/GenBank/DDBJ whole genome shotgun (WGS) entry which is preliminary data.</text>
</comment>
<evidence type="ECO:0000256" key="2">
    <source>
        <dbReference type="ARBA" id="ARBA00022723"/>
    </source>
</evidence>
<dbReference type="InterPro" id="IPR001405">
    <property type="entry name" value="UPF0758"/>
</dbReference>
<dbReference type="EMBL" id="JACGWS010000009">
    <property type="protein sequence ID" value="MBC8755996.1"/>
    <property type="molecule type" value="Genomic_DNA"/>
</dbReference>
<keyword evidence="4" id="KW-0862">Zinc</keyword>
<dbReference type="Pfam" id="PF04002">
    <property type="entry name" value="RadC"/>
    <property type="match status" value="1"/>
</dbReference>
<dbReference type="Gene3D" id="3.40.140.10">
    <property type="entry name" value="Cytidine Deaminase, domain 2"/>
    <property type="match status" value="1"/>
</dbReference>
<keyword evidence="5" id="KW-0482">Metalloprotease</keyword>
<dbReference type="InterPro" id="IPR037518">
    <property type="entry name" value="MPN"/>
</dbReference>
<dbReference type="PROSITE" id="PS50249">
    <property type="entry name" value="MPN"/>
    <property type="match status" value="1"/>
</dbReference>
<dbReference type="InterPro" id="IPR025657">
    <property type="entry name" value="RadC_JAB"/>
</dbReference>
<evidence type="ECO:0000256" key="1">
    <source>
        <dbReference type="ARBA" id="ARBA00022670"/>
    </source>
</evidence>
<dbReference type="PANTHER" id="PTHR30471">
    <property type="entry name" value="DNA REPAIR PROTEIN RADC"/>
    <property type="match status" value="1"/>
</dbReference>
<dbReference type="CDD" id="cd08071">
    <property type="entry name" value="MPN_DUF2466"/>
    <property type="match status" value="1"/>
</dbReference>
<dbReference type="PANTHER" id="PTHR30471:SF3">
    <property type="entry name" value="UPF0758 PROTEIN YEES-RELATED"/>
    <property type="match status" value="1"/>
</dbReference>
<dbReference type="RefSeq" id="WP_187563038.1">
    <property type="nucleotide sequence ID" value="NZ_JACGWS010000009.1"/>
</dbReference>
<feature type="domain" description="MPN" evidence="6">
    <location>
        <begin position="12"/>
        <end position="139"/>
    </location>
</feature>
<evidence type="ECO:0000259" key="6">
    <source>
        <dbReference type="PROSITE" id="PS50249"/>
    </source>
</evidence>
<keyword evidence="1" id="KW-0645">Protease</keyword>
<evidence type="ECO:0000313" key="8">
    <source>
        <dbReference type="Proteomes" id="UP000619238"/>
    </source>
</evidence>
<name>A0ABR7QBN6_9FLAO</name>
<dbReference type="InterPro" id="IPR020891">
    <property type="entry name" value="UPF0758_CS"/>
</dbReference>
<evidence type="ECO:0000256" key="4">
    <source>
        <dbReference type="ARBA" id="ARBA00022833"/>
    </source>
</evidence>
<gene>
    <name evidence="7" type="ORF">H2O64_15060</name>
</gene>
<evidence type="ECO:0000313" key="7">
    <source>
        <dbReference type="EMBL" id="MBC8755996.1"/>
    </source>
</evidence>
<evidence type="ECO:0000256" key="3">
    <source>
        <dbReference type="ARBA" id="ARBA00022801"/>
    </source>
</evidence>
<organism evidence="7 8">
    <name type="scientific">Kordia aestuariivivens</name>
    <dbReference type="NCBI Taxonomy" id="2759037"/>
    <lineage>
        <taxon>Bacteria</taxon>
        <taxon>Pseudomonadati</taxon>
        <taxon>Bacteroidota</taxon>
        <taxon>Flavobacteriia</taxon>
        <taxon>Flavobacteriales</taxon>
        <taxon>Flavobacteriaceae</taxon>
        <taxon>Kordia</taxon>
    </lineage>
</organism>
<accession>A0ABR7QBN6</accession>
<protein>
    <submittedName>
        <fullName evidence="7">JAB domain-containing protein</fullName>
    </submittedName>
</protein>
<evidence type="ECO:0000256" key="5">
    <source>
        <dbReference type="ARBA" id="ARBA00023049"/>
    </source>
</evidence>
<proteinExistence type="predicted"/>
<keyword evidence="3" id="KW-0378">Hydrolase</keyword>
<dbReference type="PROSITE" id="PS01302">
    <property type="entry name" value="UPF0758"/>
    <property type="match status" value="1"/>
</dbReference>
<dbReference type="Proteomes" id="UP000619238">
    <property type="component" value="Unassembled WGS sequence"/>
</dbReference>
<keyword evidence="2" id="KW-0479">Metal-binding</keyword>
<keyword evidence="8" id="KW-1185">Reference proteome</keyword>